<gene>
    <name evidence="3" type="ORF">ENI96_11885</name>
</gene>
<evidence type="ECO:0000259" key="2">
    <source>
        <dbReference type="PROSITE" id="PS50206"/>
    </source>
</evidence>
<feature type="domain" description="Rhodanese" evidence="2">
    <location>
        <begin position="102"/>
        <end position="223"/>
    </location>
</feature>
<dbReference type="Gene3D" id="3.40.250.10">
    <property type="entry name" value="Rhodanese-like domain"/>
    <property type="match status" value="1"/>
</dbReference>
<dbReference type="Pfam" id="PF00581">
    <property type="entry name" value="Rhodanese"/>
    <property type="match status" value="1"/>
</dbReference>
<dbReference type="SMART" id="SM00450">
    <property type="entry name" value="RHOD"/>
    <property type="match status" value="1"/>
</dbReference>
<dbReference type="Proteomes" id="UP000886251">
    <property type="component" value="Unassembled WGS sequence"/>
</dbReference>
<proteinExistence type="predicted"/>
<comment type="caution">
    <text evidence="3">The sequence shown here is derived from an EMBL/GenBank/DDBJ whole genome shotgun (WGS) entry which is preliminary data.</text>
</comment>
<evidence type="ECO:0000313" key="3">
    <source>
        <dbReference type="EMBL" id="HEB97118.1"/>
    </source>
</evidence>
<dbReference type="EMBL" id="DRKP01000143">
    <property type="protein sequence ID" value="HEB97118.1"/>
    <property type="molecule type" value="Genomic_DNA"/>
</dbReference>
<dbReference type="CDD" id="cd00158">
    <property type="entry name" value="RHOD"/>
    <property type="match status" value="1"/>
</dbReference>
<dbReference type="InterPro" id="IPR036873">
    <property type="entry name" value="Rhodanese-like_dom_sf"/>
</dbReference>
<feature type="chain" id="PRO_5032571296" evidence="1">
    <location>
        <begin position="25"/>
        <end position="224"/>
    </location>
</feature>
<dbReference type="InterPro" id="IPR001763">
    <property type="entry name" value="Rhodanese-like_dom"/>
</dbReference>
<protein>
    <submittedName>
        <fullName evidence="3">Rhodanese-like domain-containing protein</fullName>
    </submittedName>
</protein>
<keyword evidence="1" id="KW-0732">Signal</keyword>
<dbReference type="SUPFAM" id="SSF52821">
    <property type="entry name" value="Rhodanese/Cell cycle control phosphatase"/>
    <property type="match status" value="1"/>
</dbReference>
<dbReference type="AlphaFoldDB" id="A0A831RLY8"/>
<dbReference type="PROSITE" id="PS50206">
    <property type="entry name" value="RHODANESE_3"/>
    <property type="match status" value="1"/>
</dbReference>
<sequence>MKFTKTLIGAVLAGGMLLSGMAVADSHIGRITPSLQSIEVVHKGKPMTITRIADKNAMIPKTYAKAGRACPPFCIQPIRIAPGVTTVGELDVLGFLKRINDGDRTVLVVDSRTPDWMRHGTIPGSVNIPWDRINTDVEGTFEIEAEANTLRHILENQFGAKLVNGHWDFRNAKTLILFCNGLWCPQSGINIKTLLGLGYPAYKLKWYRGGMQDWASAGLTMAYN</sequence>
<organism evidence="3">
    <name type="scientific">Sedimenticola thiotaurini</name>
    <dbReference type="NCBI Taxonomy" id="1543721"/>
    <lineage>
        <taxon>Bacteria</taxon>
        <taxon>Pseudomonadati</taxon>
        <taxon>Pseudomonadota</taxon>
        <taxon>Gammaproteobacteria</taxon>
        <taxon>Chromatiales</taxon>
        <taxon>Sedimenticolaceae</taxon>
        <taxon>Sedimenticola</taxon>
    </lineage>
</organism>
<evidence type="ECO:0000256" key="1">
    <source>
        <dbReference type="SAM" id="SignalP"/>
    </source>
</evidence>
<name>A0A831RLY8_9GAMM</name>
<feature type="signal peptide" evidence="1">
    <location>
        <begin position="1"/>
        <end position="24"/>
    </location>
</feature>
<reference evidence="3" key="1">
    <citation type="journal article" date="2020" name="mSystems">
        <title>Genome- and Community-Level Interaction Insights into Carbon Utilization and Element Cycling Functions of Hydrothermarchaeota in Hydrothermal Sediment.</title>
        <authorList>
            <person name="Zhou Z."/>
            <person name="Liu Y."/>
            <person name="Xu W."/>
            <person name="Pan J."/>
            <person name="Luo Z.H."/>
            <person name="Li M."/>
        </authorList>
    </citation>
    <scope>NUCLEOTIDE SEQUENCE [LARGE SCALE GENOMIC DNA]</scope>
    <source>
        <strain evidence="3">HyVt-443</strain>
    </source>
</reference>
<accession>A0A831RLY8</accession>